<reference evidence="1" key="1">
    <citation type="journal article" date="2011" name="PLoS Biol.">
        <title>Gene gain and loss during evolution of obligate parasitism in the white rust pathogen of Arabidopsis thaliana.</title>
        <authorList>
            <person name="Kemen E."/>
            <person name="Gardiner A."/>
            <person name="Schultz-Larsen T."/>
            <person name="Kemen A.C."/>
            <person name="Balmuth A.L."/>
            <person name="Robert-Seilaniantz A."/>
            <person name="Bailey K."/>
            <person name="Holub E."/>
            <person name="Studholme D.J."/>
            <person name="Maclean D."/>
            <person name="Jones J.D."/>
        </authorList>
    </citation>
    <scope>NUCLEOTIDE SEQUENCE</scope>
</reference>
<gene>
    <name evidence="1" type="primary">AlNc14C25G2485</name>
    <name evidence="2" type="synonym">AlNc14C135G7077</name>
    <name evidence="1" type="ORF">ALNC14_028830</name>
    <name evidence="2" type="ORF">ALNC14_079860</name>
</gene>
<dbReference type="AlphaFoldDB" id="F0W6J5"/>
<proteinExistence type="predicted"/>
<reference evidence="1" key="2">
    <citation type="submission" date="2011-02" db="EMBL/GenBank/DDBJ databases">
        <authorList>
            <person name="MacLean D."/>
        </authorList>
    </citation>
    <scope>NUCLEOTIDE SEQUENCE</scope>
</reference>
<name>F0W6J5_9STRA</name>
<accession>F0W6J5</accession>
<sequence length="225" mass="25445">MGALRRSKSSVNFFIVNCRRCISHSLRCIASFLNLLTVCLPHYPMYPQSFLYDHSISALPFDDLPFEYFLMLSIQEAHPNSDDTFNTLFGEIATEIMDEVSNWVENWSEHLVPITSYLNRPNARIFPLTADEISMGSHSQKNVTMGAQADSSLWMTTTENGMSNAENVSREVEGGWNLCPDKTVCSQLSPDLLDQLETGIEKVCDWVEDCVDDCRCALLRVLLTD</sequence>
<protein>
    <submittedName>
        <fullName evidence="2">AlNc14C135G7077 protein</fullName>
    </submittedName>
    <submittedName>
        <fullName evidence="1">AlNc14C25G2485 protein</fullName>
    </submittedName>
</protein>
<organism evidence="1">
    <name type="scientific">Albugo laibachii Nc14</name>
    <dbReference type="NCBI Taxonomy" id="890382"/>
    <lineage>
        <taxon>Eukaryota</taxon>
        <taxon>Sar</taxon>
        <taxon>Stramenopiles</taxon>
        <taxon>Oomycota</taxon>
        <taxon>Peronosporomycetes</taxon>
        <taxon>Albuginales</taxon>
        <taxon>Albuginaceae</taxon>
        <taxon>Albugo</taxon>
    </lineage>
</organism>
<evidence type="ECO:0000313" key="1">
    <source>
        <dbReference type="EMBL" id="CCA16740.1"/>
    </source>
</evidence>
<evidence type="ECO:0000313" key="2">
    <source>
        <dbReference type="EMBL" id="CCA21843.1"/>
    </source>
</evidence>
<dbReference type="EMBL" id="FR824070">
    <property type="protein sequence ID" value="CCA16740.1"/>
    <property type="molecule type" value="Genomic_DNA"/>
</dbReference>
<dbReference type="HOGENOM" id="CLU_1231770_0_0_1"/>
<dbReference type="EMBL" id="FR824180">
    <property type="protein sequence ID" value="CCA21843.1"/>
    <property type="molecule type" value="Genomic_DNA"/>
</dbReference>